<feature type="binding site" evidence="5">
    <location>
        <position position="267"/>
    </location>
    <ligand>
        <name>Fe cation</name>
        <dbReference type="ChEBI" id="CHEBI:24875"/>
        <note>catalytic</note>
    </ligand>
</feature>
<accession>A0A2J6PP22</accession>
<reference evidence="7 8" key="1">
    <citation type="submission" date="2016-05" db="EMBL/GenBank/DDBJ databases">
        <title>A degradative enzymes factory behind the ericoid mycorrhizal symbiosis.</title>
        <authorList>
            <consortium name="DOE Joint Genome Institute"/>
            <person name="Martino E."/>
            <person name="Morin E."/>
            <person name="Grelet G."/>
            <person name="Kuo A."/>
            <person name="Kohler A."/>
            <person name="Daghino S."/>
            <person name="Barry K."/>
            <person name="Choi C."/>
            <person name="Cichocki N."/>
            <person name="Clum A."/>
            <person name="Copeland A."/>
            <person name="Hainaut M."/>
            <person name="Haridas S."/>
            <person name="Labutti K."/>
            <person name="Lindquist E."/>
            <person name="Lipzen A."/>
            <person name="Khouja H.-R."/>
            <person name="Murat C."/>
            <person name="Ohm R."/>
            <person name="Olson A."/>
            <person name="Spatafora J."/>
            <person name="Veneault-Fourrey C."/>
            <person name="Henrissat B."/>
            <person name="Grigoriev I."/>
            <person name="Martin F."/>
            <person name="Perotto S."/>
        </authorList>
    </citation>
    <scope>NUCLEOTIDE SEQUENCE [LARGE SCALE GENOMIC DNA]</scope>
    <source>
        <strain evidence="7 8">UAMH 7357</strain>
    </source>
</reference>
<feature type="binding site" evidence="5">
    <location>
        <position position="218"/>
    </location>
    <ligand>
        <name>Fe cation</name>
        <dbReference type="ChEBI" id="CHEBI:24875"/>
        <note>catalytic</note>
    </ligand>
</feature>
<dbReference type="AlphaFoldDB" id="A0A2J6PP22"/>
<evidence type="ECO:0000256" key="1">
    <source>
        <dbReference type="ARBA" id="ARBA00006787"/>
    </source>
</evidence>
<proteinExistence type="inferred from homology"/>
<feature type="compositionally biased region" description="Polar residues" evidence="6">
    <location>
        <begin position="1"/>
        <end position="13"/>
    </location>
</feature>
<evidence type="ECO:0000256" key="3">
    <source>
        <dbReference type="ARBA" id="ARBA00023002"/>
    </source>
</evidence>
<dbReference type="PANTHER" id="PTHR10543">
    <property type="entry name" value="BETA-CAROTENE DIOXYGENASE"/>
    <property type="match status" value="1"/>
</dbReference>
<evidence type="ECO:0000256" key="5">
    <source>
        <dbReference type="PIRSR" id="PIRSR604294-1"/>
    </source>
</evidence>
<name>A0A2J6PP22_9HELO</name>
<dbReference type="InterPro" id="IPR004294">
    <property type="entry name" value="Carotenoid_Oase"/>
</dbReference>
<feature type="binding site" evidence="5">
    <location>
        <position position="519"/>
    </location>
    <ligand>
        <name>Fe cation</name>
        <dbReference type="ChEBI" id="CHEBI:24875"/>
        <note>catalytic</note>
    </ligand>
</feature>
<dbReference type="STRING" id="1745343.A0A2J6PP22"/>
<evidence type="ECO:0008006" key="9">
    <source>
        <dbReference type="Google" id="ProtNLM"/>
    </source>
</evidence>
<dbReference type="GO" id="GO:0010436">
    <property type="term" value="F:carotenoid dioxygenase activity"/>
    <property type="evidence" value="ECO:0007669"/>
    <property type="project" value="TreeGrafter"/>
</dbReference>
<protein>
    <recommendedName>
        <fullName evidence="9">Carotenoid oxygenase</fullName>
    </recommendedName>
</protein>
<evidence type="ECO:0000256" key="6">
    <source>
        <dbReference type="SAM" id="MobiDB-lite"/>
    </source>
</evidence>
<dbReference type="Proteomes" id="UP000235672">
    <property type="component" value="Unassembled WGS sequence"/>
</dbReference>
<dbReference type="GO" id="GO:0016121">
    <property type="term" value="P:carotene catabolic process"/>
    <property type="evidence" value="ECO:0007669"/>
    <property type="project" value="TreeGrafter"/>
</dbReference>
<evidence type="ECO:0000313" key="8">
    <source>
        <dbReference type="Proteomes" id="UP000235672"/>
    </source>
</evidence>
<keyword evidence="8" id="KW-1185">Reference proteome</keyword>
<dbReference type="OrthoDB" id="407010at2759"/>
<keyword evidence="4 5" id="KW-0408">Iron</keyword>
<keyword evidence="3" id="KW-0560">Oxidoreductase</keyword>
<feature type="binding site" evidence="5">
    <location>
        <position position="313"/>
    </location>
    <ligand>
        <name>Fe cation</name>
        <dbReference type="ChEBI" id="CHEBI:24875"/>
        <note>catalytic</note>
    </ligand>
</feature>
<comment type="cofactor">
    <cofactor evidence="5">
        <name>Fe(2+)</name>
        <dbReference type="ChEBI" id="CHEBI:29033"/>
    </cofactor>
    <text evidence="5">Binds 1 Fe(2+) ion per subunit.</text>
</comment>
<comment type="similarity">
    <text evidence="1">Belongs to the carotenoid oxygenase family.</text>
</comment>
<keyword evidence="2 5" id="KW-0479">Metal-binding</keyword>
<dbReference type="EMBL" id="KZ613510">
    <property type="protein sequence ID" value="PMD15772.1"/>
    <property type="molecule type" value="Genomic_DNA"/>
</dbReference>
<evidence type="ECO:0000256" key="2">
    <source>
        <dbReference type="ARBA" id="ARBA00022723"/>
    </source>
</evidence>
<gene>
    <name evidence="7" type="ORF">NA56DRAFT_673588</name>
</gene>
<dbReference type="GO" id="GO:0046872">
    <property type="term" value="F:metal ion binding"/>
    <property type="evidence" value="ECO:0007669"/>
    <property type="project" value="UniProtKB-KW"/>
</dbReference>
<evidence type="ECO:0000313" key="7">
    <source>
        <dbReference type="EMBL" id="PMD15772.1"/>
    </source>
</evidence>
<feature type="region of interest" description="Disordered" evidence="6">
    <location>
        <begin position="1"/>
        <end position="28"/>
    </location>
</feature>
<sequence>MATLPAQSTQPVFQASEKPSPMASDLHSTSSILDWPNEAGVISTLHEQHSPIALPIIGSIPSYAAGVLYRTGPSSYKADRLTCSHWFDGFGRRANDALIQRAGKAGKFGGMTFGQRSDPCVGIFGKVMSVFRSASSRENEDAGLLNVAVTIHPNFPGMPPPTSNPEVGHSPTAGVKSLWAASDNARYKELDPQTLSPLSITTQKSLHPLLKGPLSGAHSQTDPVTGDVFNYNLEVGMHATYRIFKTSASTGEMEILTTFKGKAAYLHSFFLSEDFVVLAIWSSENLTHWYVIDRRHGQGVVAEFESPASFCFHTINAWQEENDDGATDILAELVEHENLDILHKFYYENLTSEGKNTLSFHAEKADSCTPSFARYRLSGVGMKPFALGTEVKEAVLELSVPKFKVGELPTINLNFVTREHRFVYGVVNRGYSSFLDGICKTDTKTGEALYWDERGCTPGEAIFVPDPAGTGEDDGVLLSVVLDTRKAGEESSFLLVLDARTMRELGRAEVGGVVGFGFHGCHFKG</sequence>
<organism evidence="7 8">
    <name type="scientific">Hyaloscypha hepaticicola</name>
    <dbReference type="NCBI Taxonomy" id="2082293"/>
    <lineage>
        <taxon>Eukaryota</taxon>
        <taxon>Fungi</taxon>
        <taxon>Dikarya</taxon>
        <taxon>Ascomycota</taxon>
        <taxon>Pezizomycotina</taxon>
        <taxon>Leotiomycetes</taxon>
        <taxon>Helotiales</taxon>
        <taxon>Hyaloscyphaceae</taxon>
        <taxon>Hyaloscypha</taxon>
    </lineage>
</organism>
<evidence type="ECO:0000256" key="4">
    <source>
        <dbReference type="ARBA" id="ARBA00023004"/>
    </source>
</evidence>
<dbReference type="PANTHER" id="PTHR10543:SF24">
    <property type="entry name" value="CAROTENOID ISOMEROOXYGENASE"/>
    <property type="match status" value="1"/>
</dbReference>
<dbReference type="Pfam" id="PF03055">
    <property type="entry name" value="RPE65"/>
    <property type="match status" value="1"/>
</dbReference>